<organism evidence="1 2">
    <name type="scientific">Tunturiibacter gelidiferens</name>
    <dbReference type="NCBI Taxonomy" id="3069689"/>
    <lineage>
        <taxon>Bacteria</taxon>
        <taxon>Pseudomonadati</taxon>
        <taxon>Acidobacteriota</taxon>
        <taxon>Terriglobia</taxon>
        <taxon>Terriglobales</taxon>
        <taxon>Acidobacteriaceae</taxon>
        <taxon>Tunturiibacter</taxon>
    </lineage>
</organism>
<accession>A0A9X0QAW3</accession>
<dbReference type="InterPro" id="IPR027417">
    <property type="entry name" value="P-loop_NTPase"/>
</dbReference>
<gene>
    <name evidence="1" type="ORF">HDF14_000596</name>
</gene>
<dbReference type="Proteomes" id="UP000535182">
    <property type="component" value="Unassembled WGS sequence"/>
</dbReference>
<proteinExistence type="predicted"/>
<evidence type="ECO:0000313" key="1">
    <source>
        <dbReference type="EMBL" id="MBB5327002.1"/>
    </source>
</evidence>
<dbReference type="AlphaFoldDB" id="A0A9X0QAW3"/>
<comment type="caution">
    <text evidence="1">The sequence shown here is derived from an EMBL/GenBank/DDBJ whole genome shotgun (WGS) entry which is preliminary data.</text>
</comment>
<keyword evidence="2" id="KW-1185">Reference proteome</keyword>
<evidence type="ECO:0000313" key="2">
    <source>
        <dbReference type="Proteomes" id="UP000535182"/>
    </source>
</evidence>
<dbReference type="Gene3D" id="3.30.450.90">
    <property type="match status" value="1"/>
</dbReference>
<reference evidence="1 2" key="1">
    <citation type="submission" date="2020-08" db="EMBL/GenBank/DDBJ databases">
        <title>Genomic Encyclopedia of Type Strains, Phase IV (KMG-V): Genome sequencing to study the core and pangenomes of soil and plant-associated prokaryotes.</title>
        <authorList>
            <person name="Whitman W."/>
        </authorList>
    </citation>
    <scope>NUCLEOTIDE SEQUENCE [LARGE SCALE GENOMIC DNA]</scope>
    <source>
        <strain evidence="1 2">X5P2</strain>
    </source>
</reference>
<sequence>MGETESELSRLVDQLNRSANNSRPGEKRSLDQILSLAFQRHASDILLVAGSPVTLRVNGALTPDGGAALSSDEVRGMLQALLSAGRLAELQEHKSLDFCFVRPSIGRFRANFHYQRGTLAAAIRVLPEQVPSLESLHLPAGLAMLTERRQGLVLLTGPTGAERLRRWRRW</sequence>
<dbReference type="EMBL" id="JACHEB010000001">
    <property type="protein sequence ID" value="MBB5327002.1"/>
    <property type="molecule type" value="Genomic_DNA"/>
</dbReference>
<dbReference type="RefSeq" id="WP_260697970.1">
    <property type="nucleotide sequence ID" value="NZ_JACHEB010000001.1"/>
</dbReference>
<protein>
    <submittedName>
        <fullName evidence="1">Tfp pilus assembly pilus retraction ATPase PilT</fullName>
    </submittedName>
</protein>
<dbReference type="SUPFAM" id="SSF52540">
    <property type="entry name" value="P-loop containing nucleoside triphosphate hydrolases"/>
    <property type="match status" value="1"/>
</dbReference>
<name>A0A9X0QAW3_9BACT</name>